<dbReference type="EMBL" id="KN832874">
    <property type="protein sequence ID" value="KIN03299.1"/>
    <property type="molecule type" value="Genomic_DNA"/>
</dbReference>
<dbReference type="HOGENOM" id="CLU_2073839_0_0_1"/>
<protein>
    <recommendedName>
        <fullName evidence="3">HTH CENPB-type domain-containing protein</fullName>
    </recommendedName>
</protein>
<accession>A0A0C3CWD3</accession>
<sequence>MAEEILMRRVQLASTQTTLRSNPTPMGHEWIYRFLQRHPQFKGTYSRQLESVRHKEATPEKISAWFDAFKARRGTKIERNGVEHVAFHLLLWWLNCRNTSTLFIPYMDRDFRCRRFGK</sequence>
<evidence type="ECO:0008006" key="3">
    <source>
        <dbReference type="Google" id="ProtNLM"/>
    </source>
</evidence>
<gene>
    <name evidence="1" type="ORF">OIDMADRAFT_195881</name>
</gene>
<reference evidence="2" key="2">
    <citation type="submission" date="2015-01" db="EMBL/GenBank/DDBJ databases">
        <title>Evolutionary Origins and Diversification of the Mycorrhizal Mutualists.</title>
        <authorList>
            <consortium name="DOE Joint Genome Institute"/>
            <consortium name="Mycorrhizal Genomics Consortium"/>
            <person name="Kohler A."/>
            <person name="Kuo A."/>
            <person name="Nagy L.G."/>
            <person name="Floudas D."/>
            <person name="Copeland A."/>
            <person name="Barry K.W."/>
            <person name="Cichocki N."/>
            <person name="Veneault-Fourrey C."/>
            <person name="LaButti K."/>
            <person name="Lindquist E.A."/>
            <person name="Lipzen A."/>
            <person name="Lundell T."/>
            <person name="Morin E."/>
            <person name="Murat C."/>
            <person name="Riley R."/>
            <person name="Ohm R."/>
            <person name="Sun H."/>
            <person name="Tunlid A."/>
            <person name="Henrissat B."/>
            <person name="Grigoriev I.V."/>
            <person name="Hibbett D.S."/>
            <person name="Martin F."/>
        </authorList>
    </citation>
    <scope>NUCLEOTIDE SEQUENCE [LARGE SCALE GENOMIC DNA]</scope>
    <source>
        <strain evidence="2">Zn</strain>
    </source>
</reference>
<keyword evidence="2" id="KW-1185">Reference proteome</keyword>
<dbReference type="AlphaFoldDB" id="A0A0C3CWD3"/>
<organism evidence="1 2">
    <name type="scientific">Oidiodendron maius (strain Zn)</name>
    <dbReference type="NCBI Taxonomy" id="913774"/>
    <lineage>
        <taxon>Eukaryota</taxon>
        <taxon>Fungi</taxon>
        <taxon>Dikarya</taxon>
        <taxon>Ascomycota</taxon>
        <taxon>Pezizomycotina</taxon>
        <taxon>Leotiomycetes</taxon>
        <taxon>Leotiomycetes incertae sedis</taxon>
        <taxon>Myxotrichaceae</taxon>
        <taxon>Oidiodendron</taxon>
    </lineage>
</organism>
<dbReference type="Proteomes" id="UP000054321">
    <property type="component" value="Unassembled WGS sequence"/>
</dbReference>
<reference evidence="1 2" key="1">
    <citation type="submission" date="2014-04" db="EMBL/GenBank/DDBJ databases">
        <authorList>
            <consortium name="DOE Joint Genome Institute"/>
            <person name="Kuo A."/>
            <person name="Martino E."/>
            <person name="Perotto S."/>
            <person name="Kohler A."/>
            <person name="Nagy L.G."/>
            <person name="Floudas D."/>
            <person name="Copeland A."/>
            <person name="Barry K.W."/>
            <person name="Cichocki N."/>
            <person name="Veneault-Fourrey C."/>
            <person name="LaButti K."/>
            <person name="Lindquist E.A."/>
            <person name="Lipzen A."/>
            <person name="Lundell T."/>
            <person name="Morin E."/>
            <person name="Murat C."/>
            <person name="Sun H."/>
            <person name="Tunlid A."/>
            <person name="Henrissat B."/>
            <person name="Grigoriev I.V."/>
            <person name="Hibbett D.S."/>
            <person name="Martin F."/>
            <person name="Nordberg H.P."/>
            <person name="Cantor M.N."/>
            <person name="Hua S.X."/>
        </authorList>
    </citation>
    <scope>NUCLEOTIDE SEQUENCE [LARGE SCALE GENOMIC DNA]</scope>
    <source>
        <strain evidence="1 2">Zn</strain>
    </source>
</reference>
<evidence type="ECO:0000313" key="2">
    <source>
        <dbReference type="Proteomes" id="UP000054321"/>
    </source>
</evidence>
<name>A0A0C3CWD3_OIDMZ</name>
<dbReference type="OrthoDB" id="3439594at2759"/>
<evidence type="ECO:0000313" key="1">
    <source>
        <dbReference type="EMBL" id="KIN03299.1"/>
    </source>
</evidence>
<dbReference type="InParanoid" id="A0A0C3CWD3"/>
<proteinExistence type="predicted"/>